<dbReference type="RefSeq" id="WP_330814397.1">
    <property type="nucleotide sequence ID" value="NZ_JAZBJO010000037.1"/>
</dbReference>
<organism evidence="1 2">
    <name type="scientific">Streptomyces asiaticus subsp. ignotus</name>
    <dbReference type="NCBI Taxonomy" id="3098222"/>
    <lineage>
        <taxon>Bacteria</taxon>
        <taxon>Bacillati</taxon>
        <taxon>Actinomycetota</taxon>
        <taxon>Actinomycetes</taxon>
        <taxon>Kitasatosporales</taxon>
        <taxon>Streptomycetaceae</taxon>
        <taxon>Streptomyces</taxon>
        <taxon>Streptomyces violaceusniger group</taxon>
    </lineage>
</organism>
<accession>A0ABU7QAI2</accession>
<keyword evidence="2" id="KW-1185">Reference proteome</keyword>
<evidence type="ECO:0000313" key="2">
    <source>
        <dbReference type="Proteomes" id="UP001354709"/>
    </source>
</evidence>
<gene>
    <name evidence="1" type="ORF">V2J94_38125</name>
</gene>
<dbReference type="EMBL" id="JAZBJO010000037">
    <property type="protein sequence ID" value="MEE4597631.1"/>
    <property type="molecule type" value="Genomic_DNA"/>
</dbReference>
<sequence length="95" mass="9367">MATLLVAGPVGQGLRQPAVDRRGAVVAALGQEVASGFVSRLALHGPVESAGPGERGEFVGPSGEPLLLLEALLLGFCGSPVAATSSWTTASASGL</sequence>
<dbReference type="Proteomes" id="UP001354709">
    <property type="component" value="Unassembled WGS sequence"/>
</dbReference>
<evidence type="ECO:0000313" key="1">
    <source>
        <dbReference type="EMBL" id="MEE4597631.1"/>
    </source>
</evidence>
<name>A0ABU7QAI2_9ACTN</name>
<reference evidence="1 2" key="1">
    <citation type="submission" date="2023-11" db="EMBL/GenBank/DDBJ databases">
        <title>30 novel species of actinomycetes from the DSMZ collection.</title>
        <authorList>
            <person name="Nouioui I."/>
        </authorList>
    </citation>
    <scope>NUCLEOTIDE SEQUENCE [LARGE SCALE GENOMIC DNA]</scope>
    <source>
        <strain evidence="1 2">DSM 41524</strain>
    </source>
</reference>
<proteinExistence type="predicted"/>
<protein>
    <submittedName>
        <fullName evidence="1">Uncharacterized protein</fullName>
    </submittedName>
</protein>
<comment type="caution">
    <text evidence="1">The sequence shown here is derived from an EMBL/GenBank/DDBJ whole genome shotgun (WGS) entry which is preliminary data.</text>
</comment>